<evidence type="ECO:0000256" key="1">
    <source>
        <dbReference type="ARBA" id="ARBA00022448"/>
    </source>
</evidence>
<keyword evidence="10" id="KW-1003">Cell membrane</keyword>
<keyword evidence="9 10" id="KW-0472">Membrane</keyword>
<protein>
    <recommendedName>
        <fullName evidence="10">Ion-translocating oxidoreductase complex subunit D</fullName>
        <ecNumber evidence="10">7.-.-.-</ecNumber>
    </recommendedName>
    <alternativeName>
        <fullName evidence="10">Rnf electron transport complex subunit D</fullName>
    </alternativeName>
</protein>
<dbReference type="Pfam" id="PF03116">
    <property type="entry name" value="NQR2_RnfD_RnfE"/>
    <property type="match status" value="1"/>
</dbReference>
<feature type="transmembrane region" description="Helical" evidence="10">
    <location>
        <begin position="99"/>
        <end position="117"/>
    </location>
</feature>
<name>A0A9X3IRX7_9GAMM</name>
<keyword evidence="7 10" id="KW-0249">Electron transport</keyword>
<evidence type="ECO:0000256" key="3">
    <source>
        <dbReference type="ARBA" id="ARBA00022630"/>
    </source>
</evidence>
<organism evidence="11 12">
    <name type="scientific">Parathalassolituus penaei</name>
    <dbReference type="NCBI Taxonomy" id="2997323"/>
    <lineage>
        <taxon>Bacteria</taxon>
        <taxon>Pseudomonadati</taxon>
        <taxon>Pseudomonadota</taxon>
        <taxon>Gammaproteobacteria</taxon>
        <taxon>Oceanospirillales</taxon>
        <taxon>Oceanospirillaceae</taxon>
        <taxon>Parathalassolituus</taxon>
    </lineage>
</organism>
<evidence type="ECO:0000256" key="9">
    <source>
        <dbReference type="ARBA" id="ARBA00023136"/>
    </source>
</evidence>
<dbReference type="InterPro" id="IPR004338">
    <property type="entry name" value="NqrB/RnfD"/>
</dbReference>
<feature type="transmembrane region" description="Helical" evidence="10">
    <location>
        <begin position="310"/>
        <end position="327"/>
    </location>
</feature>
<evidence type="ECO:0000313" key="12">
    <source>
        <dbReference type="Proteomes" id="UP001150830"/>
    </source>
</evidence>
<keyword evidence="6 10" id="KW-1278">Translocase</keyword>
<keyword evidence="3 10" id="KW-0285">Flavoprotein</keyword>
<evidence type="ECO:0000256" key="4">
    <source>
        <dbReference type="ARBA" id="ARBA00022643"/>
    </source>
</evidence>
<dbReference type="PANTHER" id="PTHR30578">
    <property type="entry name" value="ELECTRON TRANSPORT COMPLEX PROTEIN RNFD"/>
    <property type="match status" value="1"/>
</dbReference>
<feature type="transmembrane region" description="Helical" evidence="10">
    <location>
        <begin position="48"/>
        <end position="70"/>
    </location>
</feature>
<evidence type="ECO:0000256" key="6">
    <source>
        <dbReference type="ARBA" id="ARBA00022967"/>
    </source>
</evidence>
<keyword evidence="5 10" id="KW-0812">Transmembrane</keyword>
<sequence>MNSITHELPLRAAPHAHDRSSVDRIMLKVCLALSPATAYGLYLFGWPAIILFVVTLLAAVATEALCLRLAGLPLQRLLDGSALLTGWLYAATLPPWAPWWIGAGGVAFGLIVGKHLYGGIGQNLFNPAMLARVAVLISFPVQLTTWVNPMPLGSELAPGFVDALAIIFANADYAAHLSAAPSGVDAMTGASWLGASKVAVGAGTDVGQWLAADFPLTAAFSGHIRGSLGETSALLILVGGLWLIWARVISWHIPASMLGMLSLCAWLASHFNGHLFPGPLFQLTTGAAMLGAFFIATDYVTSPASATGKLLFGAGCGLLLFTIRSWGSFPEGVAFAVLFMNALTPLIDRFIKPRAYGRTLGGKTLKHSDMRKIV</sequence>
<comment type="similarity">
    <text evidence="10">Belongs to the NqrB/RnfD family.</text>
</comment>
<evidence type="ECO:0000313" key="11">
    <source>
        <dbReference type="EMBL" id="MCY0965316.1"/>
    </source>
</evidence>
<dbReference type="HAMAP" id="MF_00462">
    <property type="entry name" value="RsxD_RnfD"/>
    <property type="match status" value="1"/>
</dbReference>
<dbReference type="NCBIfam" id="TIGR01946">
    <property type="entry name" value="rnfD"/>
    <property type="match status" value="1"/>
</dbReference>
<evidence type="ECO:0000256" key="8">
    <source>
        <dbReference type="ARBA" id="ARBA00022989"/>
    </source>
</evidence>
<keyword evidence="12" id="KW-1185">Reference proteome</keyword>
<keyword evidence="1 10" id="KW-0813">Transport</keyword>
<proteinExistence type="inferred from homology"/>
<gene>
    <name evidence="10" type="primary">rnfD</name>
    <name evidence="11" type="ORF">OUO13_08970</name>
</gene>
<evidence type="ECO:0000256" key="10">
    <source>
        <dbReference type="HAMAP-Rule" id="MF_00462"/>
    </source>
</evidence>
<dbReference type="GO" id="GO:0022900">
    <property type="term" value="P:electron transport chain"/>
    <property type="evidence" value="ECO:0007669"/>
    <property type="project" value="UniProtKB-UniRule"/>
</dbReference>
<dbReference type="GO" id="GO:0055085">
    <property type="term" value="P:transmembrane transport"/>
    <property type="evidence" value="ECO:0007669"/>
    <property type="project" value="InterPro"/>
</dbReference>
<keyword evidence="8 10" id="KW-1133">Transmembrane helix</keyword>
<dbReference type="EMBL" id="JAPNOA010000025">
    <property type="protein sequence ID" value="MCY0965316.1"/>
    <property type="molecule type" value="Genomic_DNA"/>
</dbReference>
<dbReference type="RefSeq" id="WP_283173527.1">
    <property type="nucleotide sequence ID" value="NZ_JAPNOA010000025.1"/>
</dbReference>
<keyword evidence="4 10" id="KW-0288">FMN</keyword>
<evidence type="ECO:0000256" key="7">
    <source>
        <dbReference type="ARBA" id="ARBA00022982"/>
    </source>
</evidence>
<evidence type="ECO:0000256" key="5">
    <source>
        <dbReference type="ARBA" id="ARBA00022692"/>
    </source>
</evidence>
<comment type="caution">
    <text evidence="10">Lacks conserved residue(s) required for the propagation of feature annotation.</text>
</comment>
<comment type="subcellular location">
    <subcellularLocation>
        <location evidence="10">Cell inner membrane</location>
        <topology evidence="10">Multi-pass membrane protein</topology>
    </subcellularLocation>
</comment>
<feature type="transmembrane region" description="Helical" evidence="10">
    <location>
        <begin position="280"/>
        <end position="301"/>
    </location>
</feature>
<feature type="transmembrane region" description="Helical" evidence="10">
    <location>
        <begin position="224"/>
        <end position="244"/>
    </location>
</feature>
<dbReference type="InterPro" id="IPR011303">
    <property type="entry name" value="RnfD_bac"/>
</dbReference>
<comment type="function">
    <text evidence="10">Part of a membrane-bound complex that couples electron transfer with translocation of ions across the membrane.</text>
</comment>
<dbReference type="PANTHER" id="PTHR30578:SF0">
    <property type="entry name" value="ION-TRANSLOCATING OXIDOREDUCTASE COMPLEX SUBUNIT D"/>
    <property type="match status" value="1"/>
</dbReference>
<accession>A0A9X3IRX7</accession>
<evidence type="ECO:0000256" key="2">
    <source>
        <dbReference type="ARBA" id="ARBA00022553"/>
    </source>
</evidence>
<keyword evidence="2 10" id="KW-0597">Phosphoprotein</keyword>
<keyword evidence="10" id="KW-0997">Cell inner membrane</keyword>
<comment type="subunit">
    <text evidence="10">The complex is composed of six subunits: RnfA, RnfB, RnfC, RnfD, RnfE and RnfG.</text>
</comment>
<reference evidence="11" key="1">
    <citation type="submission" date="2022-11" db="EMBL/GenBank/DDBJ databases">
        <title>Parathalassolutuus dongxingensis gen. nov., sp. nov., a novel member of family Oceanospirillaceae isolated from a coastal shrimp pond in Guangxi, China.</title>
        <authorList>
            <person name="Chen H."/>
        </authorList>
    </citation>
    <scope>NUCLEOTIDE SEQUENCE</scope>
    <source>
        <strain evidence="11">G-43</strain>
    </source>
</reference>
<comment type="caution">
    <text evidence="11">The sequence shown here is derived from an EMBL/GenBank/DDBJ whole genome shotgun (WGS) entry which is preliminary data.</text>
</comment>
<dbReference type="EC" id="7.-.-.-" evidence="10"/>
<dbReference type="GO" id="GO:0005886">
    <property type="term" value="C:plasma membrane"/>
    <property type="evidence" value="ECO:0007669"/>
    <property type="project" value="UniProtKB-SubCell"/>
</dbReference>
<dbReference type="AlphaFoldDB" id="A0A9X3IRX7"/>
<comment type="cofactor">
    <cofactor evidence="10">
        <name>FMN</name>
        <dbReference type="ChEBI" id="CHEBI:58210"/>
    </cofactor>
</comment>
<feature type="transmembrane region" description="Helical" evidence="10">
    <location>
        <begin position="333"/>
        <end position="351"/>
    </location>
</feature>
<dbReference type="Proteomes" id="UP001150830">
    <property type="component" value="Unassembled WGS sequence"/>
</dbReference>